<dbReference type="InterPro" id="IPR034086">
    <property type="entry name" value="PMEI_plant"/>
</dbReference>
<feature type="signal peptide" evidence="4">
    <location>
        <begin position="1"/>
        <end position="27"/>
    </location>
</feature>
<dbReference type="AlphaFoldDB" id="A0A7G2FDH9"/>
<proteinExistence type="inferred from homology"/>
<dbReference type="Pfam" id="PF04043">
    <property type="entry name" value="PMEI"/>
    <property type="match status" value="1"/>
</dbReference>
<dbReference type="NCBIfam" id="TIGR01614">
    <property type="entry name" value="PME_inhib"/>
    <property type="match status" value="1"/>
</dbReference>
<comment type="similarity">
    <text evidence="3">Belongs to the PMEI family.</text>
</comment>
<evidence type="ECO:0000256" key="2">
    <source>
        <dbReference type="ARBA" id="ARBA00023157"/>
    </source>
</evidence>
<dbReference type="Proteomes" id="UP000516314">
    <property type="component" value="Chromosome 5"/>
</dbReference>
<evidence type="ECO:0000259" key="5">
    <source>
        <dbReference type="SMART" id="SM00856"/>
    </source>
</evidence>
<reference evidence="6 7" key="1">
    <citation type="submission" date="2020-09" db="EMBL/GenBank/DDBJ databases">
        <authorList>
            <person name="Ashkenazy H."/>
        </authorList>
    </citation>
    <scope>NUCLEOTIDE SEQUENCE [LARGE SCALE GENOMIC DNA]</scope>
    <source>
        <strain evidence="7">cv. Cdm-0</strain>
    </source>
</reference>
<name>A0A7G2FDH9_ARATH</name>
<dbReference type="InterPro" id="IPR052421">
    <property type="entry name" value="PCW_Enzyme_Inhibitor"/>
</dbReference>
<evidence type="ECO:0000313" key="7">
    <source>
        <dbReference type="Proteomes" id="UP000516314"/>
    </source>
</evidence>
<dbReference type="CDD" id="cd15797">
    <property type="entry name" value="PMEI"/>
    <property type="match status" value="1"/>
</dbReference>
<accession>A0A7G2FDH9</accession>
<organism evidence="6 7">
    <name type="scientific">Arabidopsis thaliana</name>
    <name type="common">Mouse-ear cress</name>
    <dbReference type="NCBI Taxonomy" id="3702"/>
    <lineage>
        <taxon>Eukaryota</taxon>
        <taxon>Viridiplantae</taxon>
        <taxon>Streptophyta</taxon>
        <taxon>Embryophyta</taxon>
        <taxon>Tracheophyta</taxon>
        <taxon>Spermatophyta</taxon>
        <taxon>Magnoliopsida</taxon>
        <taxon>eudicotyledons</taxon>
        <taxon>Gunneridae</taxon>
        <taxon>Pentapetalae</taxon>
        <taxon>rosids</taxon>
        <taxon>malvids</taxon>
        <taxon>Brassicales</taxon>
        <taxon>Brassicaceae</taxon>
        <taxon>Camelineae</taxon>
        <taxon>Arabidopsis</taxon>
    </lineage>
</organism>
<evidence type="ECO:0000256" key="4">
    <source>
        <dbReference type="SAM" id="SignalP"/>
    </source>
</evidence>
<gene>
    <name evidence="6" type="ORF">AT9943_LOCUS19966</name>
</gene>
<dbReference type="SMART" id="SM00856">
    <property type="entry name" value="PMEI"/>
    <property type="match status" value="1"/>
</dbReference>
<keyword evidence="2" id="KW-1015">Disulfide bond</keyword>
<dbReference type="InterPro" id="IPR006501">
    <property type="entry name" value="Pectinesterase_inhib_dom"/>
</dbReference>
<dbReference type="GO" id="GO:0046910">
    <property type="term" value="F:pectinesterase inhibitor activity"/>
    <property type="evidence" value="ECO:0007669"/>
    <property type="project" value="InterPro"/>
</dbReference>
<dbReference type="PANTHER" id="PTHR36710">
    <property type="entry name" value="PECTINESTERASE INHIBITOR-LIKE"/>
    <property type="match status" value="1"/>
</dbReference>
<dbReference type="Gene3D" id="1.20.140.40">
    <property type="entry name" value="Invertase/pectin methylesterase inhibitor family protein"/>
    <property type="match status" value="1"/>
</dbReference>
<feature type="domain" description="Pectinesterase inhibitor" evidence="5">
    <location>
        <begin position="33"/>
        <end position="183"/>
    </location>
</feature>
<dbReference type="PANTHER" id="PTHR36710:SF2">
    <property type="entry name" value="EMB|CAB66412.1-RELATED"/>
    <property type="match status" value="1"/>
</dbReference>
<evidence type="ECO:0000313" key="6">
    <source>
        <dbReference type="EMBL" id="CAD5332567.1"/>
    </source>
</evidence>
<sequence length="198" mass="22182">MAHYMNMNLIITSLVMILISHLPFSSTVNPDKPTKSIIDRICNQTVNFNECELIVTSQLHSPHANIATITEVMTKRALTFATETVSQIQDYLLPNATDTQDKAVFSACEIAYKAVVSRLQSAYTSMKNSDYVAMKAQQNQALGYIDVCVERTNFFRRTPMVAANYYVRLTAKIASIAGQILAPTRPCPLEQNIILYFC</sequence>
<dbReference type="EMBL" id="LR881470">
    <property type="protein sequence ID" value="CAD5332567.1"/>
    <property type="molecule type" value="Genomic_DNA"/>
</dbReference>
<keyword evidence="1 4" id="KW-0732">Signal</keyword>
<evidence type="ECO:0000256" key="1">
    <source>
        <dbReference type="ARBA" id="ARBA00022729"/>
    </source>
</evidence>
<protein>
    <submittedName>
        <fullName evidence="6">(thale cress) hypothetical protein</fullName>
    </submittedName>
</protein>
<dbReference type="InterPro" id="IPR035513">
    <property type="entry name" value="Invertase/methylesterase_inhib"/>
</dbReference>
<evidence type="ECO:0000256" key="3">
    <source>
        <dbReference type="ARBA" id="ARBA00038471"/>
    </source>
</evidence>
<feature type="chain" id="PRO_5028958214" evidence="4">
    <location>
        <begin position="28"/>
        <end position="198"/>
    </location>
</feature>
<dbReference type="SUPFAM" id="SSF101148">
    <property type="entry name" value="Plant invertase/pectin methylesterase inhibitor"/>
    <property type="match status" value="1"/>
</dbReference>